<dbReference type="InterPro" id="IPR035461">
    <property type="entry name" value="GmhA/DiaA"/>
</dbReference>
<dbReference type="SUPFAM" id="SSF53697">
    <property type="entry name" value="SIS domain"/>
    <property type="match status" value="1"/>
</dbReference>
<feature type="domain" description="SIS" evidence="1">
    <location>
        <begin position="34"/>
        <end position="197"/>
    </location>
</feature>
<name>A0A2Z4ABE8_9BACT</name>
<evidence type="ECO:0000313" key="3">
    <source>
        <dbReference type="Proteomes" id="UP000247465"/>
    </source>
</evidence>
<keyword evidence="2" id="KW-0413">Isomerase</keyword>
<dbReference type="PROSITE" id="PS51464">
    <property type="entry name" value="SIS"/>
    <property type="match status" value="1"/>
</dbReference>
<reference evidence="2 3" key="1">
    <citation type="submission" date="2018-06" db="EMBL/GenBank/DDBJ databases">
        <title>Draft Genome Sequence of a Novel Marine Bacterium Related to the Verrucomicrobia.</title>
        <authorList>
            <person name="Vosseberg J."/>
            <person name="Martijn J."/>
            <person name="Ettema T.J.G."/>
        </authorList>
    </citation>
    <scope>NUCLEOTIDE SEQUENCE [LARGE SCALE GENOMIC DNA]</scope>
    <source>
        <strain evidence="2">TARA_B100001123</strain>
    </source>
</reference>
<dbReference type="InterPro" id="IPR050099">
    <property type="entry name" value="SIS_GmhA/DiaA_subfam"/>
</dbReference>
<dbReference type="PANTHER" id="PTHR30390">
    <property type="entry name" value="SEDOHEPTULOSE 7-PHOSPHATE ISOMERASE / DNAA INITIATOR-ASSOCIATING FACTOR FOR REPLICATION INITIATION"/>
    <property type="match status" value="1"/>
</dbReference>
<evidence type="ECO:0000259" key="1">
    <source>
        <dbReference type="PROSITE" id="PS51464"/>
    </source>
</evidence>
<dbReference type="GO" id="GO:0097367">
    <property type="term" value="F:carbohydrate derivative binding"/>
    <property type="evidence" value="ECO:0007669"/>
    <property type="project" value="InterPro"/>
</dbReference>
<dbReference type="EC" id="5.3.1.28" evidence="2"/>
<protein>
    <submittedName>
        <fullName evidence="2">Phosphoheptose isomerase 1</fullName>
        <ecNumber evidence="2">5.3.1.28</ecNumber>
    </submittedName>
</protein>
<evidence type="ECO:0000313" key="2">
    <source>
        <dbReference type="EMBL" id="AWT59283.1"/>
    </source>
</evidence>
<dbReference type="Gene3D" id="3.40.50.10490">
    <property type="entry name" value="Glucose-6-phosphate isomerase like protein, domain 1"/>
    <property type="match status" value="1"/>
</dbReference>
<accession>A0A2Z4ABE8</accession>
<dbReference type="GO" id="GO:1901135">
    <property type="term" value="P:carbohydrate derivative metabolic process"/>
    <property type="evidence" value="ECO:0007669"/>
    <property type="project" value="InterPro"/>
</dbReference>
<gene>
    <name evidence="2" type="primary">gmhA1</name>
    <name evidence="2" type="ORF">DF168_00465</name>
</gene>
<organism evidence="2 3">
    <name type="scientific">Candidatus Moanibacter tarae</name>
    <dbReference type="NCBI Taxonomy" id="2200854"/>
    <lineage>
        <taxon>Bacteria</taxon>
        <taxon>Pseudomonadati</taxon>
        <taxon>Verrucomicrobiota</taxon>
        <taxon>Opitutia</taxon>
        <taxon>Puniceicoccales</taxon>
        <taxon>Puniceicoccales incertae sedis</taxon>
        <taxon>Candidatus Moanibacter</taxon>
    </lineage>
</organism>
<dbReference type="KEGG" id="mtar:DF168_00465"/>
<proteinExistence type="predicted"/>
<dbReference type="PANTHER" id="PTHR30390:SF8">
    <property type="entry name" value="SUGAR ISOMERASE (SIS)"/>
    <property type="match status" value="1"/>
</dbReference>
<dbReference type="CDD" id="cd05006">
    <property type="entry name" value="SIS_GmhA"/>
    <property type="match status" value="1"/>
</dbReference>
<dbReference type="EMBL" id="CP029803">
    <property type="protein sequence ID" value="AWT59283.1"/>
    <property type="molecule type" value="Genomic_DNA"/>
</dbReference>
<sequence length="207" mass="23079">MLGATLNINQYLKRLERELGRVDQAALEKWADLVYQAWEKGRFVFIMGNGGSATTASHMSEDLGKSILRKDDLGDESKCRLRVISLTDNVGWITAVGNDLSYDQIFVQQLMNYGSEGDLVVAISGSGNSPNILNAVNWANQHDLITFGLTGYSGGKLKAAQRHGLHVELDDMGMVESVHLCLFHWVLSDIYARINQKGRYREVNCEQ</sequence>
<dbReference type="InterPro" id="IPR046348">
    <property type="entry name" value="SIS_dom_sf"/>
</dbReference>
<dbReference type="AlphaFoldDB" id="A0A2Z4ABE8"/>
<dbReference type="InterPro" id="IPR001347">
    <property type="entry name" value="SIS_dom"/>
</dbReference>
<dbReference type="Pfam" id="PF13580">
    <property type="entry name" value="SIS_2"/>
    <property type="match status" value="1"/>
</dbReference>
<dbReference type="GO" id="GO:0016853">
    <property type="term" value="F:isomerase activity"/>
    <property type="evidence" value="ECO:0007669"/>
    <property type="project" value="UniProtKB-KW"/>
</dbReference>
<dbReference type="Proteomes" id="UP000247465">
    <property type="component" value="Chromosome"/>
</dbReference>